<keyword evidence="1" id="KW-0145">Chemotaxis</keyword>
<dbReference type="SMART" id="SM00283">
    <property type="entry name" value="MA"/>
    <property type="match status" value="1"/>
</dbReference>
<dbReference type="PANTHER" id="PTHR43531">
    <property type="entry name" value="PROTEIN ICFG"/>
    <property type="match status" value="1"/>
</dbReference>
<dbReference type="InterPro" id="IPR004089">
    <property type="entry name" value="MCPsignal_dom"/>
</dbReference>
<dbReference type="EMBL" id="LXKA01000375">
    <property type="protein sequence ID" value="OAJ52292.1"/>
    <property type="molecule type" value="Genomic_DNA"/>
</dbReference>
<dbReference type="SUPFAM" id="SSF58104">
    <property type="entry name" value="Methyl-accepting chemotaxis protein (MCP) signaling domain"/>
    <property type="match status" value="1"/>
</dbReference>
<dbReference type="GO" id="GO:0004888">
    <property type="term" value="F:transmembrane signaling receptor activity"/>
    <property type="evidence" value="ECO:0007669"/>
    <property type="project" value="InterPro"/>
</dbReference>
<evidence type="ECO:0000313" key="7">
    <source>
        <dbReference type="Proteomes" id="UP000077961"/>
    </source>
</evidence>
<dbReference type="InterPro" id="IPR004090">
    <property type="entry name" value="Chemotax_Me-accpt_rcpt"/>
</dbReference>
<feature type="domain" description="Methyl-accepting transducer" evidence="4">
    <location>
        <begin position="15"/>
        <end position="244"/>
    </location>
</feature>
<dbReference type="OrthoDB" id="9806477at2"/>
<dbReference type="Proteomes" id="UP000078116">
    <property type="component" value="Unassembled WGS sequence"/>
</dbReference>
<organism evidence="5 8">
    <name type="scientific">Paraburkholderia ginsengiterrae</name>
    <dbReference type="NCBI Taxonomy" id="1462993"/>
    <lineage>
        <taxon>Bacteria</taxon>
        <taxon>Pseudomonadati</taxon>
        <taxon>Pseudomonadota</taxon>
        <taxon>Betaproteobacteria</taxon>
        <taxon>Burkholderiales</taxon>
        <taxon>Burkholderiaceae</taxon>
        <taxon>Paraburkholderia</taxon>
    </lineage>
</organism>
<reference evidence="7 8" key="1">
    <citation type="submission" date="2016-04" db="EMBL/GenBank/DDBJ databases">
        <title>Reclassification of Paraburkholderia panaciterrae (Farh et al. 2015) Dobritsa &amp; Samadpour 2016 as a later homotypic synonym of Paraburkholderia ginsengiterrae (Farh et al. 2015) Dobritsa &amp; Samadpour 2016.</title>
        <authorList>
            <person name="Dobritsa A.P."/>
            <person name="Kutumbaka K."/>
            <person name="Samadpour M."/>
        </authorList>
    </citation>
    <scope>NUCLEOTIDE SEQUENCE [LARGE SCALE GENOMIC DNA]</scope>
    <source>
        <strain evidence="5 8">DCY85</strain>
        <strain evidence="6 7">DCY85-1</strain>
    </source>
</reference>
<dbReference type="Gene3D" id="1.10.287.950">
    <property type="entry name" value="Methyl-accepting chemotaxis protein"/>
    <property type="match status" value="1"/>
</dbReference>
<keyword evidence="7" id="KW-1185">Reference proteome</keyword>
<dbReference type="PROSITE" id="PS50111">
    <property type="entry name" value="CHEMOTAXIS_TRANSDUC_2"/>
    <property type="match status" value="1"/>
</dbReference>
<dbReference type="AlphaFoldDB" id="A0A1A9MWQ5"/>
<dbReference type="PRINTS" id="PR00260">
    <property type="entry name" value="CHEMTRNSDUCR"/>
</dbReference>
<dbReference type="Pfam" id="PF00015">
    <property type="entry name" value="MCPsignal"/>
    <property type="match status" value="1"/>
</dbReference>
<dbReference type="GO" id="GO:0006935">
    <property type="term" value="P:chemotaxis"/>
    <property type="evidence" value="ECO:0007669"/>
    <property type="project" value="UniProtKB-KW"/>
</dbReference>
<dbReference type="GO" id="GO:0007165">
    <property type="term" value="P:signal transduction"/>
    <property type="evidence" value="ECO:0007669"/>
    <property type="project" value="UniProtKB-KW"/>
</dbReference>
<comment type="caution">
    <text evidence="5">The sequence shown here is derived from an EMBL/GenBank/DDBJ whole genome shotgun (WGS) entry which is preliminary data.</text>
</comment>
<comment type="similarity">
    <text evidence="2">Belongs to the methyl-accepting chemotaxis (MCP) protein family.</text>
</comment>
<keyword evidence="3" id="KW-0807">Transducer</keyword>
<name>A0A1A9MWQ5_9BURK</name>
<sequence length="262" mass="27680">MHEGIVRTAQTVNSASQSIYLAAHEIDDGNKELSTRTQQQASASEDIAEILARLTETVLQTSGYAERLARLSQNATTHVERCDSLMVEAISAMLSVAEKSSRIGAIVDVIDDLAFQTNLLALNAAIEAAHAGDHGTGFAVVAAEVRALAKRSAVAADQIREVIAKSGQEVELGTSRVVNAGETIQLLVEANRSVSTLSEQVSQAAYQQHSAIERASGAVAQIDDAAQRVAVLAEQTAAASHALASQTSHLQATARFWHLSDT</sequence>
<evidence type="ECO:0000313" key="8">
    <source>
        <dbReference type="Proteomes" id="UP000078116"/>
    </source>
</evidence>
<evidence type="ECO:0000313" key="5">
    <source>
        <dbReference type="EMBL" id="OAJ52292.1"/>
    </source>
</evidence>
<evidence type="ECO:0000256" key="1">
    <source>
        <dbReference type="ARBA" id="ARBA00022500"/>
    </source>
</evidence>
<dbReference type="GO" id="GO:0016020">
    <property type="term" value="C:membrane"/>
    <property type="evidence" value="ECO:0007669"/>
    <property type="project" value="InterPro"/>
</dbReference>
<dbReference type="RefSeq" id="WP_064271425.1">
    <property type="nucleotide sequence ID" value="NZ_LXJZ01000216.1"/>
</dbReference>
<protein>
    <recommendedName>
        <fullName evidence="4">Methyl-accepting transducer domain-containing protein</fullName>
    </recommendedName>
</protein>
<evidence type="ECO:0000256" key="3">
    <source>
        <dbReference type="PROSITE-ProRule" id="PRU00284"/>
    </source>
</evidence>
<dbReference type="Proteomes" id="UP000077961">
    <property type="component" value="Unassembled WGS sequence"/>
</dbReference>
<gene>
    <name evidence="6" type="ORF">A6V36_37165</name>
    <name evidence="5" type="ORF">A6V37_36835</name>
</gene>
<evidence type="ECO:0000259" key="4">
    <source>
        <dbReference type="PROSITE" id="PS50111"/>
    </source>
</evidence>
<dbReference type="EMBL" id="LXJZ01000216">
    <property type="protein sequence ID" value="OAJ53325.1"/>
    <property type="molecule type" value="Genomic_DNA"/>
</dbReference>
<evidence type="ECO:0000256" key="2">
    <source>
        <dbReference type="ARBA" id="ARBA00029447"/>
    </source>
</evidence>
<dbReference type="PANTHER" id="PTHR43531:SF11">
    <property type="entry name" value="METHYL-ACCEPTING CHEMOTAXIS PROTEIN 3"/>
    <property type="match status" value="1"/>
</dbReference>
<accession>A0A1A9MWQ5</accession>
<proteinExistence type="inferred from homology"/>
<dbReference type="InterPro" id="IPR051310">
    <property type="entry name" value="MCP_chemotaxis"/>
</dbReference>
<dbReference type="STRING" id="1462993.A6V36_37165"/>
<evidence type="ECO:0000313" key="6">
    <source>
        <dbReference type="EMBL" id="OAJ53325.1"/>
    </source>
</evidence>